<proteinExistence type="predicted"/>
<organism evidence="3 4">
    <name type="scientific">Palleronia marisminoris</name>
    <dbReference type="NCBI Taxonomy" id="315423"/>
    <lineage>
        <taxon>Bacteria</taxon>
        <taxon>Pseudomonadati</taxon>
        <taxon>Pseudomonadota</taxon>
        <taxon>Alphaproteobacteria</taxon>
        <taxon>Rhodobacterales</taxon>
        <taxon>Roseobacteraceae</taxon>
        <taxon>Palleronia</taxon>
    </lineage>
</organism>
<feature type="chain" id="PRO_5010991240" description="Lysozyme inhibitor LprI-like N-terminal domain-containing protein" evidence="1">
    <location>
        <begin position="21"/>
        <end position="116"/>
    </location>
</feature>
<dbReference type="RefSeq" id="WP_085853709.1">
    <property type="nucleotide sequence ID" value="NZ_FOPF01000004.1"/>
</dbReference>
<gene>
    <name evidence="3" type="ORF">PAM7066_01704</name>
</gene>
<sequence length="116" mass="13022">MIRTYLAAAFLALLPVPGLAQSCDGYTQLEMSFCAKDRWAVADDELNRLWRMVKPLADGQGHGAQLLQEQRDWLRRRDATCEPELSGGGSAAPMTYWFCMEEMTAARNTALRARLP</sequence>
<evidence type="ECO:0000259" key="2">
    <source>
        <dbReference type="Pfam" id="PF07007"/>
    </source>
</evidence>
<keyword evidence="4" id="KW-1185">Reference proteome</keyword>
<dbReference type="AlphaFoldDB" id="A0A1Y5SH97"/>
<evidence type="ECO:0000256" key="1">
    <source>
        <dbReference type="SAM" id="SignalP"/>
    </source>
</evidence>
<dbReference type="EMBL" id="FWFV01000004">
    <property type="protein sequence ID" value="SLN40096.1"/>
    <property type="molecule type" value="Genomic_DNA"/>
</dbReference>
<feature type="domain" description="Lysozyme inhibitor LprI-like N-terminal" evidence="2">
    <location>
        <begin position="25"/>
        <end position="110"/>
    </location>
</feature>
<dbReference type="STRING" id="315423.SAMN04488020_10481"/>
<evidence type="ECO:0000313" key="3">
    <source>
        <dbReference type="EMBL" id="SLN40096.1"/>
    </source>
</evidence>
<protein>
    <recommendedName>
        <fullName evidence="2">Lysozyme inhibitor LprI-like N-terminal domain-containing protein</fullName>
    </recommendedName>
</protein>
<reference evidence="3 4" key="1">
    <citation type="submission" date="2017-03" db="EMBL/GenBank/DDBJ databases">
        <authorList>
            <person name="Afonso C.L."/>
            <person name="Miller P.J."/>
            <person name="Scott M.A."/>
            <person name="Spackman E."/>
            <person name="Goraichik I."/>
            <person name="Dimitrov K.M."/>
            <person name="Suarez D.L."/>
            <person name="Swayne D.E."/>
        </authorList>
    </citation>
    <scope>NUCLEOTIDE SEQUENCE [LARGE SCALE GENOMIC DNA]</scope>
    <source>
        <strain evidence="3 4">CECT 7066</strain>
    </source>
</reference>
<name>A0A1Y5SH97_9RHOB</name>
<feature type="signal peptide" evidence="1">
    <location>
        <begin position="1"/>
        <end position="20"/>
    </location>
</feature>
<dbReference type="Pfam" id="PF07007">
    <property type="entry name" value="LprI"/>
    <property type="match status" value="1"/>
</dbReference>
<dbReference type="Gene3D" id="1.20.1270.180">
    <property type="match status" value="1"/>
</dbReference>
<keyword evidence="1" id="KW-0732">Signal</keyword>
<dbReference type="InterPro" id="IPR009739">
    <property type="entry name" value="LprI-like_N"/>
</dbReference>
<dbReference type="OrthoDB" id="7340239at2"/>
<accession>A0A1Y5SH97</accession>
<dbReference type="Proteomes" id="UP000193870">
    <property type="component" value="Unassembled WGS sequence"/>
</dbReference>
<dbReference type="PROSITE" id="PS51257">
    <property type="entry name" value="PROKAR_LIPOPROTEIN"/>
    <property type="match status" value="1"/>
</dbReference>
<evidence type="ECO:0000313" key="4">
    <source>
        <dbReference type="Proteomes" id="UP000193870"/>
    </source>
</evidence>